<keyword evidence="2" id="KW-1185">Reference proteome</keyword>
<organism evidence="1 2">
    <name type="scientific">Tanacetum coccineum</name>
    <dbReference type="NCBI Taxonomy" id="301880"/>
    <lineage>
        <taxon>Eukaryota</taxon>
        <taxon>Viridiplantae</taxon>
        <taxon>Streptophyta</taxon>
        <taxon>Embryophyta</taxon>
        <taxon>Tracheophyta</taxon>
        <taxon>Spermatophyta</taxon>
        <taxon>Magnoliopsida</taxon>
        <taxon>eudicotyledons</taxon>
        <taxon>Gunneridae</taxon>
        <taxon>Pentapetalae</taxon>
        <taxon>asterids</taxon>
        <taxon>campanulids</taxon>
        <taxon>Asterales</taxon>
        <taxon>Asteraceae</taxon>
        <taxon>Asteroideae</taxon>
        <taxon>Anthemideae</taxon>
        <taxon>Anthemidinae</taxon>
        <taxon>Tanacetum</taxon>
    </lineage>
</organism>
<evidence type="ECO:0000313" key="1">
    <source>
        <dbReference type="EMBL" id="GJT31481.1"/>
    </source>
</evidence>
<reference evidence="1" key="1">
    <citation type="journal article" date="2022" name="Int. J. Mol. Sci.">
        <title>Draft Genome of Tanacetum Coccineum: Genomic Comparison of Closely Related Tanacetum-Family Plants.</title>
        <authorList>
            <person name="Yamashiro T."/>
            <person name="Shiraishi A."/>
            <person name="Nakayama K."/>
            <person name="Satake H."/>
        </authorList>
    </citation>
    <scope>NUCLEOTIDE SEQUENCE</scope>
</reference>
<gene>
    <name evidence="1" type="ORF">Tco_0911756</name>
</gene>
<reference evidence="1" key="2">
    <citation type="submission" date="2022-01" db="EMBL/GenBank/DDBJ databases">
        <authorList>
            <person name="Yamashiro T."/>
            <person name="Shiraishi A."/>
            <person name="Satake H."/>
            <person name="Nakayama K."/>
        </authorList>
    </citation>
    <scope>NUCLEOTIDE SEQUENCE</scope>
</reference>
<protein>
    <submittedName>
        <fullName evidence="1">Uncharacterized protein</fullName>
    </submittedName>
</protein>
<evidence type="ECO:0000313" key="2">
    <source>
        <dbReference type="Proteomes" id="UP001151760"/>
    </source>
</evidence>
<dbReference type="Proteomes" id="UP001151760">
    <property type="component" value="Unassembled WGS sequence"/>
</dbReference>
<name>A0ABQ5CWL1_9ASTR</name>
<proteinExistence type="predicted"/>
<accession>A0ABQ5CWL1</accession>
<comment type="caution">
    <text evidence="1">The sequence shown here is derived from an EMBL/GenBank/DDBJ whole genome shotgun (WGS) entry which is preliminary data.</text>
</comment>
<sequence>MQTCVVAVTYWALDMETGAQMLWSDDDGTHLLDLTNLLDIIIDLILWRGGRRNSGKKLKFTGGYGGQMKGLS</sequence>
<dbReference type="EMBL" id="BQNB010014710">
    <property type="protein sequence ID" value="GJT31481.1"/>
    <property type="molecule type" value="Genomic_DNA"/>
</dbReference>